<evidence type="ECO:0000313" key="9">
    <source>
        <dbReference type="EMBL" id="MDZ5758751.1"/>
    </source>
</evidence>
<evidence type="ECO:0000256" key="2">
    <source>
        <dbReference type="ARBA" id="ARBA00022475"/>
    </source>
</evidence>
<gene>
    <name evidence="9" type="ORF">RAK27_08815</name>
</gene>
<evidence type="ECO:0000259" key="8">
    <source>
        <dbReference type="Pfam" id="PF04024"/>
    </source>
</evidence>
<dbReference type="RefSeq" id="WP_010051594.1">
    <property type="nucleotide sequence ID" value="NZ_CAJGUR010000032.1"/>
</dbReference>
<protein>
    <submittedName>
        <fullName evidence="9">PspC domain-containing protein</fullName>
    </submittedName>
</protein>
<comment type="subcellular location">
    <subcellularLocation>
        <location evidence="1">Cell membrane</location>
        <topology evidence="1">Single-pass membrane protein</topology>
    </subcellularLocation>
</comment>
<dbReference type="AlphaFoldDB" id="A0AAW9K675"/>
<comment type="caution">
    <text evidence="9">The sequence shown here is derived from an EMBL/GenBank/DDBJ whole genome shotgun (WGS) entry which is preliminary data.</text>
</comment>
<sequence length="104" mass="11805">MKRLEKSRSNRVISGVLGGIGEYFNIDPTIVRIIFVILTVFGVGSPFLIYIVLAIVMPEAPRKNNDWNGYQGGNPYSNHDFGNTKKEPKRKEAEKVDDNDWSDF</sequence>
<dbReference type="InterPro" id="IPR007168">
    <property type="entry name" value="Phageshock_PspC_N"/>
</dbReference>
<accession>A0AAW9K675</accession>
<evidence type="ECO:0000256" key="5">
    <source>
        <dbReference type="ARBA" id="ARBA00023136"/>
    </source>
</evidence>
<reference evidence="9" key="1">
    <citation type="submission" date="2023-08" db="EMBL/GenBank/DDBJ databases">
        <title>Genomic characterization of piscicolin 126 produced by Carnobacterium maltaromaticum CM22 strain isolated from salmon (Salmo salar).</title>
        <authorList>
            <person name="Gonzalez-Gragera E."/>
            <person name="Garcia-Lopez J.D."/>
            <person name="Teso-Perez C."/>
            <person name="Gimenez-Hernandez I."/>
            <person name="Peralta-Sanchez J.M."/>
            <person name="Valdivia E."/>
            <person name="Montalban-Lopez M."/>
            <person name="Martin-Platero A.M."/>
            <person name="Banos A."/>
            <person name="Martinez-Bueno M."/>
        </authorList>
    </citation>
    <scope>NUCLEOTIDE SEQUENCE</scope>
    <source>
        <strain evidence="9">CM22</strain>
    </source>
</reference>
<feature type="compositionally biased region" description="Basic and acidic residues" evidence="6">
    <location>
        <begin position="82"/>
        <end position="98"/>
    </location>
</feature>
<keyword evidence="3 7" id="KW-0812">Transmembrane</keyword>
<proteinExistence type="predicted"/>
<feature type="region of interest" description="Disordered" evidence="6">
    <location>
        <begin position="66"/>
        <end position="104"/>
    </location>
</feature>
<dbReference type="InterPro" id="IPR052027">
    <property type="entry name" value="PspC"/>
</dbReference>
<dbReference type="PANTHER" id="PTHR33885:SF3">
    <property type="entry name" value="PHAGE SHOCK PROTEIN C"/>
    <property type="match status" value="1"/>
</dbReference>
<keyword evidence="5 7" id="KW-0472">Membrane</keyword>
<evidence type="ECO:0000256" key="7">
    <source>
        <dbReference type="SAM" id="Phobius"/>
    </source>
</evidence>
<evidence type="ECO:0000256" key="4">
    <source>
        <dbReference type="ARBA" id="ARBA00022989"/>
    </source>
</evidence>
<name>A0AAW9K675_CARML</name>
<keyword evidence="4 7" id="KW-1133">Transmembrane helix</keyword>
<feature type="transmembrane region" description="Helical" evidence="7">
    <location>
        <begin position="33"/>
        <end position="56"/>
    </location>
</feature>
<evidence type="ECO:0000256" key="3">
    <source>
        <dbReference type="ARBA" id="ARBA00022692"/>
    </source>
</evidence>
<dbReference type="GO" id="GO:0005886">
    <property type="term" value="C:plasma membrane"/>
    <property type="evidence" value="ECO:0007669"/>
    <property type="project" value="UniProtKB-SubCell"/>
</dbReference>
<feature type="domain" description="Phage shock protein PspC N-terminal" evidence="8">
    <location>
        <begin position="2"/>
        <end position="60"/>
    </location>
</feature>
<dbReference type="PANTHER" id="PTHR33885">
    <property type="entry name" value="PHAGE SHOCK PROTEIN C"/>
    <property type="match status" value="1"/>
</dbReference>
<evidence type="ECO:0000313" key="10">
    <source>
        <dbReference type="Proteomes" id="UP001290462"/>
    </source>
</evidence>
<dbReference type="EMBL" id="JAVBVO010000003">
    <property type="protein sequence ID" value="MDZ5758751.1"/>
    <property type="molecule type" value="Genomic_DNA"/>
</dbReference>
<organism evidence="9 10">
    <name type="scientific">Carnobacterium maltaromaticum</name>
    <name type="common">Carnobacterium piscicola</name>
    <dbReference type="NCBI Taxonomy" id="2751"/>
    <lineage>
        <taxon>Bacteria</taxon>
        <taxon>Bacillati</taxon>
        <taxon>Bacillota</taxon>
        <taxon>Bacilli</taxon>
        <taxon>Lactobacillales</taxon>
        <taxon>Carnobacteriaceae</taxon>
        <taxon>Carnobacterium</taxon>
    </lineage>
</organism>
<evidence type="ECO:0000256" key="1">
    <source>
        <dbReference type="ARBA" id="ARBA00004162"/>
    </source>
</evidence>
<dbReference type="Pfam" id="PF04024">
    <property type="entry name" value="PspC"/>
    <property type="match status" value="1"/>
</dbReference>
<dbReference type="GeneID" id="83605246"/>
<evidence type="ECO:0000256" key="6">
    <source>
        <dbReference type="SAM" id="MobiDB-lite"/>
    </source>
</evidence>
<keyword evidence="2" id="KW-1003">Cell membrane</keyword>
<dbReference type="Proteomes" id="UP001290462">
    <property type="component" value="Unassembled WGS sequence"/>
</dbReference>